<dbReference type="GO" id="GO:0000379">
    <property type="term" value="P:tRNA-type intron splice site recognition and cleavage"/>
    <property type="evidence" value="ECO:0007669"/>
    <property type="project" value="TreeGrafter"/>
</dbReference>
<feature type="non-terminal residue" evidence="9">
    <location>
        <position position="1"/>
    </location>
</feature>
<accession>A0A3M7PRZ3</accession>
<dbReference type="InterPro" id="IPR011856">
    <property type="entry name" value="tRNA_endonuc-like_dom_sf"/>
</dbReference>
<proteinExistence type="inferred from homology"/>
<dbReference type="CDD" id="cd22363">
    <property type="entry name" value="tRNA-intron_lyase_C"/>
    <property type="match status" value="1"/>
</dbReference>
<dbReference type="Pfam" id="PF01974">
    <property type="entry name" value="tRNA_int_endo"/>
    <property type="match status" value="1"/>
</dbReference>
<dbReference type="NCBIfam" id="TIGR00324">
    <property type="entry name" value="endA"/>
    <property type="match status" value="1"/>
</dbReference>
<dbReference type="Proteomes" id="UP000276133">
    <property type="component" value="Unassembled WGS sequence"/>
</dbReference>
<evidence type="ECO:0000256" key="7">
    <source>
        <dbReference type="PIRSR" id="PIRSR011789-1"/>
    </source>
</evidence>
<dbReference type="Gene3D" id="3.40.1350.10">
    <property type="match status" value="1"/>
</dbReference>
<protein>
    <recommendedName>
        <fullName evidence="2">tRNA-intron lyase</fullName>
        <ecNumber evidence="2">4.6.1.16</ecNumber>
    </recommendedName>
    <alternativeName>
        <fullName evidence="5">tRNA-intron endonuclease Sen2</fullName>
    </alternativeName>
</protein>
<keyword evidence="9" id="KW-0255">Endonuclease</keyword>
<dbReference type="PIRSF" id="PIRSF011789">
    <property type="entry name" value="tRNA_splic_SEN2"/>
    <property type="match status" value="1"/>
</dbReference>
<dbReference type="PANTHER" id="PTHR21227:SF0">
    <property type="entry name" value="TRNA-SPLICING ENDONUCLEASE SUBUNIT SEN2"/>
    <property type="match status" value="1"/>
</dbReference>
<keyword evidence="10" id="KW-1185">Reference proteome</keyword>
<evidence type="ECO:0000256" key="4">
    <source>
        <dbReference type="ARBA" id="ARBA00023239"/>
    </source>
</evidence>
<dbReference type="InterPro" id="IPR006677">
    <property type="entry name" value="tRNA_intron_Endonuc_cat-like"/>
</dbReference>
<dbReference type="PANTHER" id="PTHR21227">
    <property type="entry name" value="TRNA-SPLICING ENDONUCLEASE SUBUNIT SEN2"/>
    <property type="match status" value="1"/>
</dbReference>
<organism evidence="9 10">
    <name type="scientific">Brachionus plicatilis</name>
    <name type="common">Marine rotifer</name>
    <name type="synonym">Brachionus muelleri</name>
    <dbReference type="NCBI Taxonomy" id="10195"/>
    <lineage>
        <taxon>Eukaryota</taxon>
        <taxon>Metazoa</taxon>
        <taxon>Spiralia</taxon>
        <taxon>Gnathifera</taxon>
        <taxon>Rotifera</taxon>
        <taxon>Eurotatoria</taxon>
        <taxon>Monogononta</taxon>
        <taxon>Pseudotrocha</taxon>
        <taxon>Ploima</taxon>
        <taxon>Brachionidae</taxon>
        <taxon>Brachionus</taxon>
    </lineage>
</organism>
<evidence type="ECO:0000256" key="3">
    <source>
        <dbReference type="ARBA" id="ARBA00022694"/>
    </source>
</evidence>
<keyword evidence="4 9" id="KW-0456">Lyase</keyword>
<evidence type="ECO:0000313" key="10">
    <source>
        <dbReference type="Proteomes" id="UP000276133"/>
    </source>
</evidence>
<keyword evidence="3" id="KW-0819">tRNA processing</keyword>
<dbReference type="EC" id="4.6.1.16" evidence="2"/>
<dbReference type="InterPro" id="IPR016589">
    <property type="entry name" value="tRNA_splic_SEN2"/>
</dbReference>
<dbReference type="OrthoDB" id="10249562at2759"/>
<feature type="domain" description="tRNA intron endonuclease catalytic" evidence="8">
    <location>
        <begin position="221"/>
        <end position="304"/>
    </location>
</feature>
<evidence type="ECO:0000313" key="9">
    <source>
        <dbReference type="EMBL" id="RNA01912.1"/>
    </source>
</evidence>
<dbReference type="AlphaFoldDB" id="A0A3M7PRZ3"/>
<dbReference type="InterPro" id="IPR036167">
    <property type="entry name" value="tRNA_intron_Endo_cat-like_sf"/>
</dbReference>
<evidence type="ECO:0000259" key="8">
    <source>
        <dbReference type="Pfam" id="PF01974"/>
    </source>
</evidence>
<dbReference type="STRING" id="10195.A0A3M7PRZ3"/>
<feature type="active site" evidence="7">
    <location>
        <position position="259"/>
    </location>
</feature>
<dbReference type="InterPro" id="IPR006676">
    <property type="entry name" value="tRNA_splic"/>
</dbReference>
<dbReference type="GO" id="GO:0005737">
    <property type="term" value="C:cytoplasm"/>
    <property type="evidence" value="ECO:0007669"/>
    <property type="project" value="TreeGrafter"/>
</dbReference>
<evidence type="ECO:0000256" key="2">
    <source>
        <dbReference type="ARBA" id="ARBA00012573"/>
    </source>
</evidence>
<gene>
    <name evidence="9" type="ORF">BpHYR1_021457</name>
</gene>
<sequence length="354" mass="41253">TPRAKKSNSKEKILIPLPIQISDPDNLNLENVSKTLPGEYYAVLIDKRIYVTDEWQAKVLFNCGYFGKGEFSRGEPSIKKPNANEEQIEFSINFKNLITINEPNFEHKKELIESSDIQTDSFDSAFKTEFVKTKVQTDSKHQYYRLNLNETSDHFYKTPNNPFNFKIKSLPSITLKESLSLMYEEAFFLKFGLDCLNIFKEKNPLSIDDLWKIFISYDPNFAFKYAVYHKLRSKGWVLKYGIKYGCDFLVYYEGPDRYHASYSVQIKIKDLNAIAENDTDLFTQFSSLVRINETASKDLMLCYAVYDSTELSLDSVECLAKISVMEMFVNRWVPEENRSNQTEEPSKICHEFDD</sequence>
<dbReference type="EMBL" id="REGN01009118">
    <property type="protein sequence ID" value="RNA01912.1"/>
    <property type="molecule type" value="Genomic_DNA"/>
</dbReference>
<reference evidence="9 10" key="1">
    <citation type="journal article" date="2018" name="Sci. Rep.">
        <title>Genomic signatures of local adaptation to the degree of environmental predictability in rotifers.</title>
        <authorList>
            <person name="Franch-Gras L."/>
            <person name="Hahn C."/>
            <person name="Garcia-Roger E.M."/>
            <person name="Carmona M.J."/>
            <person name="Serra M."/>
            <person name="Gomez A."/>
        </authorList>
    </citation>
    <scope>NUCLEOTIDE SEQUENCE [LARGE SCALE GENOMIC DNA]</scope>
    <source>
        <strain evidence="9">HYR1</strain>
    </source>
</reference>
<dbReference type="SUPFAM" id="SSF53032">
    <property type="entry name" value="tRNA-intron endonuclease catalytic domain-like"/>
    <property type="match status" value="1"/>
</dbReference>
<name>A0A3M7PRZ3_BRAPC</name>
<dbReference type="GO" id="GO:0003676">
    <property type="term" value="F:nucleic acid binding"/>
    <property type="evidence" value="ECO:0007669"/>
    <property type="project" value="InterPro"/>
</dbReference>
<comment type="caution">
    <text evidence="9">The sequence shown here is derived from an EMBL/GenBank/DDBJ whole genome shotgun (WGS) entry which is preliminary data.</text>
</comment>
<dbReference type="GO" id="GO:0000213">
    <property type="term" value="F:tRNA-intron lyase activity"/>
    <property type="evidence" value="ECO:0007669"/>
    <property type="project" value="UniProtKB-EC"/>
</dbReference>
<evidence type="ECO:0000256" key="5">
    <source>
        <dbReference type="ARBA" id="ARBA00032432"/>
    </source>
</evidence>
<evidence type="ECO:0000256" key="1">
    <source>
        <dbReference type="ARBA" id="ARBA00008078"/>
    </source>
</evidence>
<feature type="active site" evidence="7">
    <location>
        <position position="251"/>
    </location>
</feature>
<evidence type="ECO:0000256" key="6">
    <source>
        <dbReference type="ARBA" id="ARBA00034031"/>
    </source>
</evidence>
<keyword evidence="9" id="KW-0540">Nuclease</keyword>
<keyword evidence="9" id="KW-0378">Hydrolase</keyword>
<feature type="active site" evidence="7">
    <location>
        <position position="297"/>
    </location>
</feature>
<dbReference type="GO" id="GO:0000214">
    <property type="term" value="C:tRNA-intron endonuclease complex"/>
    <property type="evidence" value="ECO:0007669"/>
    <property type="project" value="InterPro"/>
</dbReference>
<comment type="similarity">
    <text evidence="1">Belongs to the tRNA-intron endonuclease family.</text>
</comment>
<comment type="catalytic activity">
    <reaction evidence="6">
        <text>pretRNA = a 3'-half-tRNA molecule with a 5'-OH end + a 5'-half-tRNA molecule with a 2',3'-cyclic phosphate end + an intron with a 2',3'-cyclic phosphate and a 5'-hydroxyl terminus.</text>
        <dbReference type="EC" id="4.6.1.16"/>
    </reaction>
</comment>